<gene>
    <name evidence="1" type="ORF">LSALG_LOCUS10303</name>
</gene>
<sequence>MAPLTLLQLHKHEKYDEEVGCGIDEPVFIVNFTNKELHIANNVVRVHKAVMENLRIHVDADEVDASHVSPCDIVAVIHPATYKSGIACEELDQKYEMKDNFEMSLSVTFSENGNGNENNIYSRCAKIGRKKEFDAALRELREKDADISEEVDEIQCTKEPHRLVDCETVSKWIMKKSAESENMNL</sequence>
<dbReference type="Proteomes" id="UP001177003">
    <property type="component" value="Chromosome 1"/>
</dbReference>
<reference evidence="1" key="1">
    <citation type="submission" date="2023-04" db="EMBL/GenBank/DDBJ databases">
        <authorList>
            <person name="Vijverberg K."/>
            <person name="Xiong W."/>
            <person name="Schranz E."/>
        </authorList>
    </citation>
    <scope>NUCLEOTIDE SEQUENCE</scope>
</reference>
<organism evidence="1 2">
    <name type="scientific">Lactuca saligna</name>
    <name type="common">Willowleaf lettuce</name>
    <dbReference type="NCBI Taxonomy" id="75948"/>
    <lineage>
        <taxon>Eukaryota</taxon>
        <taxon>Viridiplantae</taxon>
        <taxon>Streptophyta</taxon>
        <taxon>Embryophyta</taxon>
        <taxon>Tracheophyta</taxon>
        <taxon>Spermatophyta</taxon>
        <taxon>Magnoliopsida</taxon>
        <taxon>eudicotyledons</taxon>
        <taxon>Gunneridae</taxon>
        <taxon>Pentapetalae</taxon>
        <taxon>asterids</taxon>
        <taxon>campanulids</taxon>
        <taxon>Asterales</taxon>
        <taxon>Asteraceae</taxon>
        <taxon>Cichorioideae</taxon>
        <taxon>Cichorieae</taxon>
        <taxon>Lactucinae</taxon>
        <taxon>Lactuca</taxon>
    </lineage>
</organism>
<evidence type="ECO:0000313" key="1">
    <source>
        <dbReference type="EMBL" id="CAI9269960.1"/>
    </source>
</evidence>
<dbReference type="AlphaFoldDB" id="A0AA35VE22"/>
<proteinExistence type="predicted"/>
<protein>
    <submittedName>
        <fullName evidence="1">Uncharacterized protein</fullName>
    </submittedName>
</protein>
<name>A0AA35VE22_LACSI</name>
<evidence type="ECO:0000313" key="2">
    <source>
        <dbReference type="Proteomes" id="UP001177003"/>
    </source>
</evidence>
<keyword evidence="2" id="KW-1185">Reference proteome</keyword>
<accession>A0AA35VE22</accession>
<dbReference type="EMBL" id="OX465077">
    <property type="protein sequence ID" value="CAI9269960.1"/>
    <property type="molecule type" value="Genomic_DNA"/>
</dbReference>